<gene>
    <name evidence="1" type="ORF">EBB54_18820</name>
</gene>
<protein>
    <submittedName>
        <fullName evidence="1">Uncharacterized protein</fullName>
    </submittedName>
</protein>
<reference evidence="1" key="1">
    <citation type="submission" date="2018-10" db="EMBL/GenBank/DDBJ databases">
        <title>Schaedlerella arabinophila gen. nov. sp. nov., isolated from the mouse intestinal tract and comparative analysis with the genome of the closely related altered Schaedler flora strain ASF502.</title>
        <authorList>
            <person name="Miyake S."/>
            <person name="Soh M."/>
            <person name="Seedorf H."/>
        </authorList>
    </citation>
    <scope>NUCLEOTIDE SEQUENCE [LARGE SCALE GENOMIC DNA]</scope>
    <source>
        <strain evidence="1">DSM 106076</strain>
    </source>
</reference>
<accession>A0A426DKK1</accession>
<evidence type="ECO:0000313" key="1">
    <source>
        <dbReference type="EMBL" id="RRK33163.1"/>
    </source>
</evidence>
<dbReference type="RefSeq" id="WP_125128495.1">
    <property type="nucleotide sequence ID" value="NZ_RHJS01000002.1"/>
</dbReference>
<name>A0A426DKK1_9FIRM</name>
<organism evidence="1 2">
    <name type="scientific">Schaedlerella arabinosiphila</name>
    <dbReference type="NCBI Taxonomy" id="2044587"/>
    <lineage>
        <taxon>Bacteria</taxon>
        <taxon>Bacillati</taxon>
        <taxon>Bacillota</taxon>
        <taxon>Clostridia</taxon>
        <taxon>Lachnospirales</taxon>
        <taxon>Lachnospiraceae</taxon>
        <taxon>Schaedlerella</taxon>
    </lineage>
</organism>
<proteinExistence type="predicted"/>
<dbReference type="Proteomes" id="UP000274920">
    <property type="component" value="Unassembled WGS sequence"/>
</dbReference>
<dbReference type="AlphaFoldDB" id="A0A426DKK1"/>
<comment type="caution">
    <text evidence="1">The sequence shown here is derived from an EMBL/GenBank/DDBJ whole genome shotgun (WGS) entry which is preliminary data.</text>
</comment>
<sequence>MEYECLQNNIRQSMGEDKDLWIMLHSFNALRRKNIALDEGIRKSLEHLNNFYEVTNDKRYMDVAVQEIKAFLILGGEYLRNKEQFDPILASEGIDLEQLLSRYGIKRVKLNKSQIRGLFRKWMPSKENPAKISEVVDEIIERVLHRQIGRYLYSYRRGCERQGNMDLYELIVEERDSYFHDITRMRYYIFEREE</sequence>
<keyword evidence="2" id="KW-1185">Reference proteome</keyword>
<evidence type="ECO:0000313" key="2">
    <source>
        <dbReference type="Proteomes" id="UP000274920"/>
    </source>
</evidence>
<dbReference type="EMBL" id="RHJS01000002">
    <property type="protein sequence ID" value="RRK33163.1"/>
    <property type="molecule type" value="Genomic_DNA"/>
</dbReference>